<feature type="domain" description="Deacetylase sirtuin-type" evidence="11">
    <location>
        <begin position="10"/>
        <end position="272"/>
    </location>
</feature>
<evidence type="ECO:0000256" key="2">
    <source>
        <dbReference type="ARBA" id="ARBA00022679"/>
    </source>
</evidence>
<dbReference type="InterPro" id="IPR017328">
    <property type="entry name" value="Sirtuin_class_I"/>
</dbReference>
<feature type="binding site" evidence="8">
    <location>
        <begin position="214"/>
        <end position="215"/>
    </location>
    <ligand>
        <name>NAD(+)</name>
        <dbReference type="ChEBI" id="CHEBI:57540"/>
    </ligand>
</feature>
<dbReference type="STRING" id="1392250.A0A2I2GMK8"/>
<dbReference type="EC" id="2.3.1.286" evidence="6"/>
<feature type="binding site" evidence="8">
    <location>
        <position position="258"/>
    </location>
    <ligand>
        <name>NAD(+)</name>
        <dbReference type="ChEBI" id="CHEBI:57540"/>
    </ligand>
</feature>
<comment type="caution">
    <text evidence="12">The sequence shown here is derived from an EMBL/GenBank/DDBJ whole genome shotgun (WGS) entry which is preliminary data.</text>
</comment>
<dbReference type="Pfam" id="PF02146">
    <property type="entry name" value="SIR2"/>
    <property type="match status" value="1"/>
</dbReference>
<comment type="similarity">
    <text evidence="1 6">Belongs to the sirtuin family. Class I subfamily.</text>
</comment>
<keyword evidence="4 6" id="KW-0862">Zinc</keyword>
<reference evidence="12 13" key="1">
    <citation type="submission" date="2016-12" db="EMBL/GenBank/DDBJ databases">
        <title>The genomes of Aspergillus section Nigri reveals drivers in fungal speciation.</title>
        <authorList>
            <consortium name="DOE Joint Genome Institute"/>
            <person name="Vesth T.C."/>
            <person name="Nybo J."/>
            <person name="Theobald S."/>
            <person name="Brandl J."/>
            <person name="Frisvad J.C."/>
            <person name="Nielsen K.F."/>
            <person name="Lyhne E.K."/>
            <person name="Kogle M.E."/>
            <person name="Kuo A."/>
            <person name="Riley R."/>
            <person name="Clum A."/>
            <person name="Nolan M."/>
            <person name="Lipzen A."/>
            <person name="Salamov A."/>
            <person name="Henrissat B."/>
            <person name="Wiebenga A."/>
            <person name="De Vries R.P."/>
            <person name="Grigoriev I.V."/>
            <person name="Mortensen U.H."/>
            <person name="Andersen M.R."/>
            <person name="Baker S.E."/>
        </authorList>
    </citation>
    <scope>NUCLEOTIDE SEQUENCE [LARGE SCALE GENOMIC DNA]</scope>
    <source>
        <strain evidence="12 13">IBT 23096</strain>
    </source>
</reference>
<gene>
    <name evidence="12" type="ORF">P170DRAFT_372792</name>
</gene>
<dbReference type="Gene3D" id="3.40.50.1220">
    <property type="entry name" value="TPP-binding domain"/>
    <property type="match status" value="1"/>
</dbReference>
<feature type="binding site" evidence="9 10">
    <location>
        <position position="151"/>
    </location>
    <ligand>
        <name>Zn(2+)</name>
        <dbReference type="ChEBI" id="CHEBI:29105"/>
    </ligand>
</feature>
<organism evidence="12 13">
    <name type="scientific">Aspergillus steynii IBT 23096</name>
    <dbReference type="NCBI Taxonomy" id="1392250"/>
    <lineage>
        <taxon>Eukaryota</taxon>
        <taxon>Fungi</taxon>
        <taxon>Dikarya</taxon>
        <taxon>Ascomycota</taxon>
        <taxon>Pezizomycotina</taxon>
        <taxon>Eurotiomycetes</taxon>
        <taxon>Eurotiomycetidae</taxon>
        <taxon>Eurotiales</taxon>
        <taxon>Aspergillaceae</taxon>
        <taxon>Aspergillus</taxon>
        <taxon>Aspergillus subgen. Circumdati</taxon>
    </lineage>
</organism>
<dbReference type="InterPro" id="IPR026591">
    <property type="entry name" value="Sirtuin_cat_small_dom_sf"/>
</dbReference>
<dbReference type="PANTHER" id="PTHR11085">
    <property type="entry name" value="NAD-DEPENDENT PROTEIN DEACYLASE SIRTUIN-5, MITOCHONDRIAL-RELATED"/>
    <property type="match status" value="1"/>
</dbReference>
<evidence type="ECO:0000313" key="13">
    <source>
        <dbReference type="Proteomes" id="UP000234275"/>
    </source>
</evidence>
<keyword evidence="2 6" id="KW-0808">Transferase</keyword>
<evidence type="ECO:0000256" key="6">
    <source>
        <dbReference type="PIRNR" id="PIRNR037938"/>
    </source>
</evidence>
<evidence type="ECO:0000256" key="5">
    <source>
        <dbReference type="ARBA" id="ARBA00023027"/>
    </source>
</evidence>
<dbReference type="PANTHER" id="PTHR11085:SF14">
    <property type="entry name" value="NAD-DEPENDENT PROTEIN DEACETYLASE HST2-2"/>
    <property type="match status" value="1"/>
</dbReference>
<evidence type="ECO:0000256" key="4">
    <source>
        <dbReference type="ARBA" id="ARBA00022833"/>
    </source>
</evidence>
<dbReference type="GeneID" id="36552914"/>
<feature type="binding site" evidence="9 10">
    <location>
        <position position="148"/>
    </location>
    <ligand>
        <name>Zn(2+)</name>
        <dbReference type="ChEBI" id="CHEBI:29105"/>
    </ligand>
</feature>
<dbReference type="EMBL" id="MSFO01000001">
    <property type="protein sequence ID" value="PLB54117.1"/>
    <property type="molecule type" value="Genomic_DNA"/>
</dbReference>
<dbReference type="VEuPathDB" id="FungiDB:P170DRAFT_372792"/>
<evidence type="ECO:0000256" key="9">
    <source>
        <dbReference type="PIRSR" id="PIRSR037938-3"/>
    </source>
</evidence>
<dbReference type="InterPro" id="IPR050134">
    <property type="entry name" value="NAD-dep_sirtuin_deacylases"/>
</dbReference>
<evidence type="ECO:0000256" key="7">
    <source>
        <dbReference type="PIRSR" id="PIRSR037938-1"/>
    </source>
</evidence>
<dbReference type="GO" id="GO:0070403">
    <property type="term" value="F:NAD+ binding"/>
    <property type="evidence" value="ECO:0007669"/>
    <property type="project" value="UniProtKB-UniRule"/>
</dbReference>
<keyword evidence="5 6" id="KW-0520">NAD</keyword>
<evidence type="ECO:0000256" key="1">
    <source>
        <dbReference type="ARBA" id="ARBA00006924"/>
    </source>
</evidence>
<dbReference type="GO" id="GO:0005634">
    <property type="term" value="C:nucleus"/>
    <property type="evidence" value="ECO:0007669"/>
    <property type="project" value="TreeGrafter"/>
</dbReference>
<dbReference type="InterPro" id="IPR026590">
    <property type="entry name" value="Ssirtuin_cat_dom"/>
</dbReference>
<comment type="catalytic activity">
    <reaction evidence="6">
        <text>N(6)-acetyl-L-lysyl-[protein] + NAD(+) + H2O = 2''-O-acetyl-ADP-D-ribose + nicotinamide + L-lysyl-[protein]</text>
        <dbReference type="Rhea" id="RHEA:43636"/>
        <dbReference type="Rhea" id="RHEA-COMP:9752"/>
        <dbReference type="Rhea" id="RHEA-COMP:10731"/>
        <dbReference type="ChEBI" id="CHEBI:15377"/>
        <dbReference type="ChEBI" id="CHEBI:17154"/>
        <dbReference type="ChEBI" id="CHEBI:29969"/>
        <dbReference type="ChEBI" id="CHEBI:57540"/>
        <dbReference type="ChEBI" id="CHEBI:61930"/>
        <dbReference type="ChEBI" id="CHEBI:83767"/>
        <dbReference type="EC" id="2.3.1.286"/>
    </reaction>
</comment>
<feature type="binding site" evidence="8">
    <location>
        <begin position="38"/>
        <end position="42"/>
    </location>
    <ligand>
        <name>NAD(+)</name>
        <dbReference type="ChEBI" id="CHEBI:57540"/>
    </ligand>
</feature>
<evidence type="ECO:0000256" key="10">
    <source>
        <dbReference type="PROSITE-ProRule" id="PRU00236"/>
    </source>
</evidence>
<dbReference type="InterPro" id="IPR029035">
    <property type="entry name" value="DHS-like_NAD/FAD-binding_dom"/>
</dbReference>
<dbReference type="PROSITE" id="PS50305">
    <property type="entry name" value="SIRTUIN"/>
    <property type="match status" value="1"/>
</dbReference>
<dbReference type="GO" id="GO:0017136">
    <property type="term" value="F:histone deacetylase activity, NAD-dependent"/>
    <property type="evidence" value="ECO:0007669"/>
    <property type="project" value="InterPro"/>
</dbReference>
<feature type="binding site" evidence="9 10">
    <location>
        <position position="177"/>
    </location>
    <ligand>
        <name>Zn(2+)</name>
        <dbReference type="ChEBI" id="CHEBI:29105"/>
    </ligand>
</feature>
<dbReference type="OrthoDB" id="420264at2759"/>
<comment type="cofactor">
    <cofactor evidence="9">
        <name>Zn(2+)</name>
        <dbReference type="ChEBI" id="CHEBI:29105"/>
    </cofactor>
    <text evidence="9">Binds 1 zinc ion per subunit.</text>
</comment>
<dbReference type="GO" id="GO:0008270">
    <property type="term" value="F:zinc ion binding"/>
    <property type="evidence" value="ECO:0007669"/>
    <property type="project" value="UniProtKB-UniRule"/>
</dbReference>
<dbReference type="InterPro" id="IPR003000">
    <property type="entry name" value="Sirtuin"/>
</dbReference>
<dbReference type="SUPFAM" id="SSF52467">
    <property type="entry name" value="DHS-like NAD/FAD-binding domain"/>
    <property type="match status" value="1"/>
</dbReference>
<name>A0A2I2GMK8_9EURO</name>
<proteinExistence type="inferred from homology"/>
<dbReference type="Gene3D" id="3.30.1600.10">
    <property type="entry name" value="SIR2/SIRT2 'Small Domain"/>
    <property type="match status" value="1"/>
</dbReference>
<feature type="binding site" evidence="10">
    <location>
        <position position="172"/>
    </location>
    <ligand>
        <name>Zn(2+)</name>
        <dbReference type="ChEBI" id="CHEBI:29105"/>
    </ligand>
</feature>
<evidence type="ECO:0000259" key="11">
    <source>
        <dbReference type="PROSITE" id="PS50305"/>
    </source>
</evidence>
<sequence length="340" mass="37162">MESTSNAQSSSETSSNINTLAHLIQTGQAKNIIVIAGAGISTAAGIPDFRSPTTGLYHKLAPLKLPYPEAIFQLSYFKHTPEPFYAIARARHPRNLKPTISHAFLALLAKKGLLEFVFCQNIDSLELDAGVPSDKALSVHGNWKSQRCSTCRKPYPGYLMKQAIEKGEVPYCLHSGCGGAVKPDVVFFGESLPAAFDVEVKRLPKADLVLVMGTSLKVHPVAGLPRQVAKGVPRVLINNERAGDIGYRESDMCILGSCDESVLKVADALGWKDELEGLWQDAMARKEQEEPYDGPELDELIERLAAKNKDRMVSEGHQSMLEKHLASKFAGVLREKPNIG</sequence>
<accession>A0A2I2GMK8</accession>
<dbReference type="PIRSF" id="PIRSF037938">
    <property type="entry name" value="SIR2_euk"/>
    <property type="match status" value="1"/>
</dbReference>
<dbReference type="RefSeq" id="XP_024709419.1">
    <property type="nucleotide sequence ID" value="XM_024845214.1"/>
</dbReference>
<dbReference type="Proteomes" id="UP000234275">
    <property type="component" value="Unassembled WGS sequence"/>
</dbReference>
<evidence type="ECO:0000256" key="3">
    <source>
        <dbReference type="ARBA" id="ARBA00022723"/>
    </source>
</evidence>
<feature type="binding site" evidence="8">
    <location>
        <begin position="48"/>
        <end position="50"/>
    </location>
    <ligand>
        <name>NAD(+)</name>
        <dbReference type="ChEBI" id="CHEBI:57540"/>
    </ligand>
</feature>
<feature type="binding site" evidence="8">
    <location>
        <begin position="238"/>
        <end position="240"/>
    </location>
    <ligand>
        <name>NAD(+)</name>
        <dbReference type="ChEBI" id="CHEBI:57540"/>
    </ligand>
</feature>
<dbReference type="AlphaFoldDB" id="A0A2I2GMK8"/>
<feature type="binding site" evidence="8">
    <location>
        <begin position="120"/>
        <end position="123"/>
    </location>
    <ligand>
        <name>NAD(+)</name>
        <dbReference type="ChEBI" id="CHEBI:57540"/>
    </ligand>
</feature>
<keyword evidence="3 6" id="KW-0479">Metal-binding</keyword>
<feature type="active site" description="Proton acceptor" evidence="7 10">
    <location>
        <position position="140"/>
    </location>
</feature>
<evidence type="ECO:0000256" key="8">
    <source>
        <dbReference type="PIRSR" id="PIRSR037938-2"/>
    </source>
</evidence>
<evidence type="ECO:0000313" key="12">
    <source>
        <dbReference type="EMBL" id="PLB54117.1"/>
    </source>
</evidence>
<keyword evidence="13" id="KW-1185">Reference proteome</keyword>
<protein>
    <recommendedName>
        <fullName evidence="6">NAD-dependent protein deacetylase</fullName>
        <ecNumber evidence="6">2.3.1.286</ecNumber>
    </recommendedName>
</protein>